<name>B7G9J6_PHATC</name>
<dbReference type="eggNOG" id="ENOG502SKKF">
    <property type="taxonomic scope" value="Eukaryota"/>
</dbReference>
<evidence type="ECO:0000313" key="1">
    <source>
        <dbReference type="EMBL" id="EEC44827.1"/>
    </source>
</evidence>
<reference evidence="1 2" key="1">
    <citation type="journal article" date="2008" name="Nature">
        <title>The Phaeodactylum genome reveals the evolutionary history of diatom genomes.</title>
        <authorList>
            <person name="Bowler C."/>
            <person name="Allen A.E."/>
            <person name="Badger J.H."/>
            <person name="Grimwood J."/>
            <person name="Jabbari K."/>
            <person name="Kuo A."/>
            <person name="Maheswari U."/>
            <person name="Martens C."/>
            <person name="Maumus F."/>
            <person name="Otillar R.P."/>
            <person name="Rayko E."/>
            <person name="Salamov A."/>
            <person name="Vandepoele K."/>
            <person name="Beszteri B."/>
            <person name="Gruber A."/>
            <person name="Heijde M."/>
            <person name="Katinka M."/>
            <person name="Mock T."/>
            <person name="Valentin K."/>
            <person name="Verret F."/>
            <person name="Berges J.A."/>
            <person name="Brownlee C."/>
            <person name="Cadoret J.P."/>
            <person name="Chiovitti A."/>
            <person name="Choi C.J."/>
            <person name="Coesel S."/>
            <person name="De Martino A."/>
            <person name="Detter J.C."/>
            <person name="Durkin C."/>
            <person name="Falciatore A."/>
            <person name="Fournet J."/>
            <person name="Haruta M."/>
            <person name="Huysman M.J."/>
            <person name="Jenkins B.D."/>
            <person name="Jiroutova K."/>
            <person name="Jorgensen R.E."/>
            <person name="Joubert Y."/>
            <person name="Kaplan A."/>
            <person name="Kroger N."/>
            <person name="Kroth P.G."/>
            <person name="La Roche J."/>
            <person name="Lindquist E."/>
            <person name="Lommer M."/>
            <person name="Martin-Jezequel V."/>
            <person name="Lopez P.J."/>
            <person name="Lucas S."/>
            <person name="Mangogna M."/>
            <person name="McGinnis K."/>
            <person name="Medlin L.K."/>
            <person name="Montsant A."/>
            <person name="Oudot-Le Secq M.P."/>
            <person name="Napoli C."/>
            <person name="Obornik M."/>
            <person name="Parker M.S."/>
            <person name="Petit J.L."/>
            <person name="Porcel B.M."/>
            <person name="Poulsen N."/>
            <person name="Robison M."/>
            <person name="Rychlewski L."/>
            <person name="Rynearson T.A."/>
            <person name="Schmutz J."/>
            <person name="Shapiro H."/>
            <person name="Siaut M."/>
            <person name="Stanley M."/>
            <person name="Sussman M.R."/>
            <person name="Taylor A.R."/>
            <person name="Vardi A."/>
            <person name="von Dassow P."/>
            <person name="Vyverman W."/>
            <person name="Willis A."/>
            <person name="Wyrwicz L.S."/>
            <person name="Rokhsar D.S."/>
            <person name="Weissenbach J."/>
            <person name="Armbrust E.V."/>
            <person name="Green B.R."/>
            <person name="Van de Peer Y."/>
            <person name="Grigoriev I.V."/>
        </authorList>
    </citation>
    <scope>NUCLEOTIDE SEQUENCE [LARGE SCALE GENOMIC DNA]</scope>
    <source>
        <strain evidence="1 2">CCAP 1055/1</strain>
    </source>
</reference>
<dbReference type="PaxDb" id="2850-Phatr39762"/>
<organism evidence="1 2">
    <name type="scientific">Phaeodactylum tricornutum (strain CCAP 1055/1)</name>
    <dbReference type="NCBI Taxonomy" id="556484"/>
    <lineage>
        <taxon>Eukaryota</taxon>
        <taxon>Sar</taxon>
        <taxon>Stramenopiles</taxon>
        <taxon>Ochrophyta</taxon>
        <taxon>Bacillariophyta</taxon>
        <taxon>Bacillariophyceae</taxon>
        <taxon>Bacillariophycidae</taxon>
        <taxon>Naviculales</taxon>
        <taxon>Phaeodactylaceae</taxon>
        <taxon>Phaeodactylum</taxon>
    </lineage>
</organism>
<proteinExistence type="predicted"/>
<keyword evidence="2" id="KW-1185">Reference proteome</keyword>
<dbReference type="KEGG" id="pti:PHATRDRAFT_39762"/>
<dbReference type="InParanoid" id="B7G9J6"/>
<dbReference type="OrthoDB" id="230966at2759"/>
<dbReference type="RefSeq" id="XP_002183645.1">
    <property type="nucleotide sequence ID" value="XM_002183609.1"/>
</dbReference>
<dbReference type="GeneID" id="7195340"/>
<dbReference type="EMBL" id="CM000622">
    <property type="protein sequence ID" value="EEC44827.1"/>
    <property type="molecule type" value="Genomic_DNA"/>
</dbReference>
<accession>B7G9J6</accession>
<reference evidence="2" key="2">
    <citation type="submission" date="2008-08" db="EMBL/GenBank/DDBJ databases">
        <authorList>
            <consortium name="Diatom Consortium"/>
            <person name="Grigoriev I."/>
            <person name="Grimwood J."/>
            <person name="Kuo A."/>
            <person name="Otillar R.P."/>
            <person name="Salamov A."/>
            <person name="Detter J.C."/>
            <person name="Lindquist E."/>
            <person name="Shapiro H."/>
            <person name="Lucas S."/>
            <person name="Glavina del Rio T."/>
            <person name="Pitluck S."/>
            <person name="Rokhsar D."/>
            <person name="Bowler C."/>
        </authorList>
    </citation>
    <scope>GENOME REANNOTATION</scope>
    <source>
        <strain evidence="2">CCAP 1055/1</strain>
    </source>
</reference>
<dbReference type="AlphaFoldDB" id="B7G9J6"/>
<sequence length="917" mass="100199">MSPTADFTISDFPHKVLDPIATDTTAPSYASLLLAQRQLSANASAIPSLNGGGAHGHMALTLTAEAYAELSDIPFVIPVAPPADPEPGTTQPQITENNRLHKRAVAIHSLYVAVNNALRRQILDAVPRVYVRDLEHPQFAYSHVSCRDLLDHLWRNFGTISASDLKNNIQSMYTPWNPADPIETIFHRLTDAIAYSTAGRDPITEAAAVRAGYDVLEHSGLFPRACETWRTALPATHTLANLRAVFKVADTDRKRTVTTGSLGYANVLATAPLVLPSLAPDSLSLPFSALLVSHSSAALSERTYCWTHGSSNNRRHTIPSPPSTHTSAIADTGCTGHYITINCPHTHRHPANPSLSVRVPNGSVLRSSHVATLDLPGFSPAACQAHIFPGLASHPLLSIGQLCDDGCTATFSATRLDIHRDATLLLSGARSPHTGLWHLDLTPPKPPATAHALVPTTPLADRIAFVHASLFSPALSTWCQALDSGHLATFPDLSSRQVRKYPPSSPAMIKGHLNQQRANLRSTKLSPVCSPLSTEPPAVAVPDLDPPDAHPVARTHHVFVAHQRVTGQIYTNQPGRFFTPSSAGHNDMLVLYDYDSNAIHVELMRNKSGPEILAAYQRAHTLFTQRGLRPQLQRLDNEASIALQAFMTLEQVDFQLAPPPPPICTVVMPPNGPYAPSRTTSLLASALITLNLLRRSRINPKLSAHAQPYGAFDYNRTPLAPPGTRVLVHVKPAVRETWAPHAVEGWYLGPALNHYRCHRVWITETRAKRVADTLSWFPTRIPMPALCPPTAPWPPPVTWSMPSRILPRRLRSPPSMPPSTRHSQILPPSLPLWPPQPTTSLHPLPCLRSVPLPQQLPLLRSVLPFLLSRPNMPRHFRGCPFRPQHFRGCPPWPPITLAPATQAVAAAKHAHNRQPQP</sequence>
<protein>
    <submittedName>
        <fullName evidence="1">Uncharacterized protein</fullName>
    </submittedName>
</protein>
<dbReference type="Proteomes" id="UP000000759">
    <property type="component" value="Chromosome 20"/>
</dbReference>
<evidence type="ECO:0000313" key="2">
    <source>
        <dbReference type="Proteomes" id="UP000000759"/>
    </source>
</evidence>
<gene>
    <name evidence="1" type="ORF">PHATRDRAFT_39762</name>
</gene>